<dbReference type="Pfam" id="PF00480">
    <property type="entry name" value="ROK"/>
    <property type="match status" value="1"/>
</dbReference>
<evidence type="ECO:0000313" key="3">
    <source>
        <dbReference type="Proteomes" id="UP000805614"/>
    </source>
</evidence>
<dbReference type="PANTHER" id="PTHR18964:SF173">
    <property type="entry name" value="GLUCOKINASE"/>
    <property type="match status" value="1"/>
</dbReference>
<dbReference type="EMBL" id="JABVEC010000017">
    <property type="protein sequence ID" value="MBC6468221.1"/>
    <property type="molecule type" value="Genomic_DNA"/>
</dbReference>
<dbReference type="Gene3D" id="3.30.420.40">
    <property type="match status" value="2"/>
</dbReference>
<dbReference type="InterPro" id="IPR000600">
    <property type="entry name" value="ROK"/>
</dbReference>
<proteinExistence type="inferred from homology"/>
<dbReference type="RefSeq" id="WP_187245227.1">
    <property type="nucleotide sequence ID" value="NZ_BAAAOK010000019.1"/>
</dbReference>
<sequence>MPQVSAPSAGHLLQFIRQGQARTRRDLMELTGLARSTIAQRVDQLVSAGYVREGGVDVSTGGRRPNMLKIDEGSAVVLAAHIGATHGRVAVVDLAGRTLAESAGPVRIADGPAALVDWISARFGALLAEAGRSMGEVCGVGVGLPCPVDQRTGRVIPTPIVTGWPEYDVVSALGARFPGPVLVDNDANMMALGEFTVADPDCPALVLVKVGTGIGAGIVEGGRVLHGVGGAAGEIGHVRLRGYDDVACVCGSFGCLAAVASGAALGRELASIDPSVRDAADVVRLVASGHPEAVRRTRQAGRVLGEVLAMVVSVVNPGVLIISGSLARTGDHLLGEIREVVYRAAQYRSTRGLRIAEGRLGERAGVVGAASMVADRVFSPEVVDARIASVTPPMSR</sequence>
<comment type="caution">
    <text evidence="2">The sequence shown here is derived from an EMBL/GenBank/DDBJ whole genome shotgun (WGS) entry which is preliminary data.</text>
</comment>
<keyword evidence="3" id="KW-1185">Reference proteome</keyword>
<dbReference type="InterPro" id="IPR049874">
    <property type="entry name" value="ROK_cs"/>
</dbReference>
<dbReference type="PANTHER" id="PTHR18964">
    <property type="entry name" value="ROK (REPRESSOR, ORF, KINASE) FAMILY"/>
    <property type="match status" value="1"/>
</dbReference>
<evidence type="ECO:0000313" key="2">
    <source>
        <dbReference type="EMBL" id="MBC6468221.1"/>
    </source>
</evidence>
<comment type="similarity">
    <text evidence="1">Belongs to the ROK (NagC/XylR) family.</text>
</comment>
<accession>A0ABR7LTZ6</accession>
<protein>
    <submittedName>
        <fullName evidence="2">ROK family transcriptional regulator</fullName>
    </submittedName>
</protein>
<reference evidence="2 3" key="1">
    <citation type="submission" date="2020-06" db="EMBL/GenBank/DDBJ databases">
        <title>Actinomadura xiongansis sp. nov., isolated from soil of Baiyangdian.</title>
        <authorList>
            <person name="Zhang X."/>
        </authorList>
    </citation>
    <scope>NUCLEOTIDE SEQUENCE [LARGE SCALE GENOMIC DNA]</scope>
    <source>
        <strain evidence="2 3">HBUM206468</strain>
    </source>
</reference>
<dbReference type="SUPFAM" id="SSF46785">
    <property type="entry name" value="Winged helix' DNA-binding domain"/>
    <property type="match status" value="1"/>
</dbReference>
<organism evidence="2 3">
    <name type="scientific">Actinomadura alba</name>
    <dbReference type="NCBI Taxonomy" id="406431"/>
    <lineage>
        <taxon>Bacteria</taxon>
        <taxon>Bacillati</taxon>
        <taxon>Actinomycetota</taxon>
        <taxon>Actinomycetes</taxon>
        <taxon>Streptosporangiales</taxon>
        <taxon>Thermomonosporaceae</taxon>
        <taxon>Actinomadura</taxon>
    </lineage>
</organism>
<gene>
    <name evidence="2" type="ORF">HKK74_22390</name>
</gene>
<dbReference type="InterPro" id="IPR043129">
    <property type="entry name" value="ATPase_NBD"/>
</dbReference>
<dbReference type="Proteomes" id="UP000805614">
    <property type="component" value="Unassembled WGS sequence"/>
</dbReference>
<evidence type="ECO:0000256" key="1">
    <source>
        <dbReference type="ARBA" id="ARBA00006479"/>
    </source>
</evidence>
<dbReference type="PROSITE" id="PS01125">
    <property type="entry name" value="ROK"/>
    <property type="match status" value="1"/>
</dbReference>
<dbReference type="InterPro" id="IPR036390">
    <property type="entry name" value="WH_DNA-bd_sf"/>
</dbReference>
<name>A0ABR7LTZ6_9ACTN</name>
<dbReference type="InterPro" id="IPR036388">
    <property type="entry name" value="WH-like_DNA-bd_sf"/>
</dbReference>
<dbReference type="SUPFAM" id="SSF53067">
    <property type="entry name" value="Actin-like ATPase domain"/>
    <property type="match status" value="1"/>
</dbReference>
<dbReference type="Gene3D" id="1.10.10.10">
    <property type="entry name" value="Winged helix-like DNA-binding domain superfamily/Winged helix DNA-binding domain"/>
    <property type="match status" value="1"/>
</dbReference>
<dbReference type="Pfam" id="PF13412">
    <property type="entry name" value="HTH_24"/>
    <property type="match status" value="1"/>
</dbReference>